<dbReference type="InterPro" id="IPR025403">
    <property type="entry name" value="TgpA-like_C"/>
</dbReference>
<sequence>MRLSDSVAVLRPRSHWEAMDFGVLLARRHAGLLMLAWALPALPLLALLSLLFPESPGWVLLIFWWLKPLGERLPLFVLSRVLFGETPRLGECLRALPGLLRAEWLTSLTRRRFSPTRSFDLPVLLLEGLTGKELRQRRAVLAANRGKRGAGWLTLVGLHLELALWLGLLALLYILLPPQAGIEFDWLRLLEGSPRERLWLEHLTNGLYALVLMVWEPLYVACGFGLYLNRRVNLEAWDLEVAFQRLRRRLGGVTGVLLLATGLLLAQLPGPVLAQPPIPQASPPLGRQAARADIRTLLGQPPFRQREEIIRWRLGDPPLATDGGSRTAVPADLAQRLARTLEALLWLAVGAGALVLAWRYRDWLAAFAGRRAPGTRRPPTAAPGQSTPRPASPAPPTDIAAEAERLWNDAPGQALALLYRGLLERLREDYRLPLSEADTEGDILCRIRRLEKNDLQHLAETLTRHWRNFAYGGHPPPADQKDGLLAAWRAQFGGGSAA</sequence>
<feature type="transmembrane region" description="Helical" evidence="2">
    <location>
        <begin position="207"/>
        <end position="229"/>
    </location>
</feature>
<evidence type="ECO:0000259" key="3">
    <source>
        <dbReference type="Pfam" id="PF13559"/>
    </source>
</evidence>
<name>A0ABV6SJL2_AZOPA</name>
<dbReference type="EMBL" id="JBHLSS010000050">
    <property type="protein sequence ID" value="MFC0709719.1"/>
    <property type="molecule type" value="Genomic_DNA"/>
</dbReference>
<feature type="compositionally biased region" description="Low complexity" evidence="1">
    <location>
        <begin position="371"/>
        <end position="389"/>
    </location>
</feature>
<dbReference type="RefSeq" id="WP_376944991.1">
    <property type="nucleotide sequence ID" value="NZ_CP171449.1"/>
</dbReference>
<proteinExistence type="predicted"/>
<accession>A0ABV6SJL2</accession>
<dbReference type="Proteomes" id="UP001589891">
    <property type="component" value="Unassembled WGS sequence"/>
</dbReference>
<feature type="transmembrane region" description="Helical" evidence="2">
    <location>
        <begin position="250"/>
        <end position="268"/>
    </location>
</feature>
<reference evidence="4 5" key="1">
    <citation type="submission" date="2024-09" db="EMBL/GenBank/DDBJ databases">
        <authorList>
            <person name="Sun Q."/>
            <person name="Mori K."/>
        </authorList>
    </citation>
    <scope>NUCLEOTIDE SEQUENCE [LARGE SCALE GENOMIC DNA]</scope>
    <source>
        <strain evidence="4 5">NCAIM B.01794</strain>
    </source>
</reference>
<feature type="region of interest" description="Disordered" evidence="1">
    <location>
        <begin position="371"/>
        <end position="397"/>
    </location>
</feature>
<keyword evidence="5" id="KW-1185">Reference proteome</keyword>
<evidence type="ECO:0000256" key="2">
    <source>
        <dbReference type="SAM" id="Phobius"/>
    </source>
</evidence>
<feature type="transmembrane region" description="Helical" evidence="2">
    <location>
        <begin position="152"/>
        <end position="176"/>
    </location>
</feature>
<keyword evidence="2" id="KW-0812">Transmembrane</keyword>
<keyword evidence="2" id="KW-0472">Membrane</keyword>
<comment type="caution">
    <text evidence="4">The sequence shown here is derived from an EMBL/GenBank/DDBJ whole genome shotgun (WGS) entry which is preliminary data.</text>
</comment>
<dbReference type="Pfam" id="PF13559">
    <property type="entry name" value="DUF4129"/>
    <property type="match status" value="1"/>
</dbReference>
<evidence type="ECO:0000256" key="1">
    <source>
        <dbReference type="SAM" id="MobiDB-lite"/>
    </source>
</evidence>
<organism evidence="4 5">
    <name type="scientific">Azorhizophilus paspali</name>
    <name type="common">Azotobacter paspali</name>
    <dbReference type="NCBI Taxonomy" id="69963"/>
    <lineage>
        <taxon>Bacteria</taxon>
        <taxon>Pseudomonadati</taxon>
        <taxon>Pseudomonadota</taxon>
        <taxon>Gammaproteobacteria</taxon>
        <taxon>Pseudomonadales</taxon>
        <taxon>Pseudomonadaceae</taxon>
        <taxon>Azorhizophilus</taxon>
    </lineage>
</organism>
<gene>
    <name evidence="4" type="ORF">ACFFGX_08975</name>
</gene>
<keyword evidence="2" id="KW-1133">Transmembrane helix</keyword>
<evidence type="ECO:0000313" key="5">
    <source>
        <dbReference type="Proteomes" id="UP001589891"/>
    </source>
</evidence>
<evidence type="ECO:0000313" key="4">
    <source>
        <dbReference type="EMBL" id="MFC0709719.1"/>
    </source>
</evidence>
<protein>
    <submittedName>
        <fullName evidence="4">DUF4129 domain-containing protein</fullName>
    </submittedName>
</protein>
<feature type="domain" description="Protein-glutamine gamma-glutamyltransferase-like C-terminal" evidence="3">
    <location>
        <begin position="418"/>
        <end position="489"/>
    </location>
</feature>